<reference evidence="4" key="1">
    <citation type="submission" date="2015-02" db="EMBL/GenBank/DDBJ databases">
        <title>Genome sequencing for Strongylocentrotus purpuratus.</title>
        <authorList>
            <person name="Murali S."/>
            <person name="Liu Y."/>
            <person name="Vee V."/>
            <person name="English A."/>
            <person name="Wang M."/>
            <person name="Skinner E."/>
            <person name="Han Y."/>
            <person name="Muzny D.M."/>
            <person name="Worley K.C."/>
            <person name="Gibbs R.A."/>
        </authorList>
    </citation>
    <scope>NUCLEOTIDE SEQUENCE</scope>
</reference>
<reference evidence="3" key="2">
    <citation type="submission" date="2021-01" db="UniProtKB">
        <authorList>
            <consortium name="EnsemblMetazoa"/>
        </authorList>
    </citation>
    <scope>IDENTIFICATION</scope>
</reference>
<dbReference type="GeneID" id="115923840"/>
<accession>A0A7M7NSY7</accession>
<protein>
    <recommendedName>
        <fullName evidence="2">PiggyBac transposable element-derived protein domain-containing protein</fullName>
    </recommendedName>
</protein>
<evidence type="ECO:0000313" key="3">
    <source>
        <dbReference type="EnsemblMetazoa" id="XP_030841073"/>
    </source>
</evidence>
<dbReference type="Pfam" id="PF13843">
    <property type="entry name" value="DDE_Tnp_1_7"/>
    <property type="match status" value="1"/>
</dbReference>
<dbReference type="AlphaFoldDB" id="A0A7M7NSY7"/>
<name>A0A7M7NSY7_STRPU</name>
<feature type="compositionally biased region" description="Basic residues" evidence="1">
    <location>
        <begin position="175"/>
        <end position="186"/>
    </location>
</feature>
<feature type="domain" description="PiggyBac transposable element-derived protein" evidence="2">
    <location>
        <begin position="2"/>
        <end position="186"/>
    </location>
</feature>
<organism evidence="3 4">
    <name type="scientific">Strongylocentrotus purpuratus</name>
    <name type="common">Purple sea urchin</name>
    <dbReference type="NCBI Taxonomy" id="7668"/>
    <lineage>
        <taxon>Eukaryota</taxon>
        <taxon>Metazoa</taxon>
        <taxon>Echinodermata</taxon>
        <taxon>Eleutherozoa</taxon>
        <taxon>Echinozoa</taxon>
        <taxon>Echinoidea</taxon>
        <taxon>Euechinoidea</taxon>
        <taxon>Echinacea</taxon>
        <taxon>Camarodonta</taxon>
        <taxon>Echinidea</taxon>
        <taxon>Strongylocentrotidae</taxon>
        <taxon>Strongylocentrotus</taxon>
    </lineage>
</organism>
<dbReference type="OrthoDB" id="118105at2759"/>
<dbReference type="InterPro" id="IPR029526">
    <property type="entry name" value="PGBD"/>
</dbReference>
<dbReference type="RefSeq" id="XP_030841073.1">
    <property type="nucleotide sequence ID" value="XM_030985213.1"/>
</dbReference>
<dbReference type="InParanoid" id="A0A7M7NSY7"/>
<evidence type="ECO:0000259" key="2">
    <source>
        <dbReference type="Pfam" id="PF13843"/>
    </source>
</evidence>
<keyword evidence="4" id="KW-1185">Reference proteome</keyword>
<dbReference type="OMA" id="VMANDYN"/>
<evidence type="ECO:0000256" key="1">
    <source>
        <dbReference type="SAM" id="MobiDB-lite"/>
    </source>
</evidence>
<proteinExistence type="predicted"/>
<dbReference type="EnsemblMetazoa" id="XM_030985213">
    <property type="protein sequence ID" value="XP_030841073"/>
    <property type="gene ID" value="LOC115923840"/>
</dbReference>
<dbReference type="PANTHER" id="PTHR46599">
    <property type="entry name" value="PIGGYBAC TRANSPOSABLE ELEMENT-DERIVED PROTEIN 4"/>
    <property type="match status" value="1"/>
</dbReference>
<dbReference type="PANTHER" id="PTHR46599:SF3">
    <property type="entry name" value="PIGGYBAC TRANSPOSABLE ELEMENT-DERIVED PROTEIN 4"/>
    <property type="match status" value="1"/>
</dbReference>
<feature type="region of interest" description="Disordered" evidence="1">
    <location>
        <begin position="167"/>
        <end position="186"/>
    </location>
</feature>
<evidence type="ECO:0000313" key="4">
    <source>
        <dbReference type="Proteomes" id="UP000007110"/>
    </source>
</evidence>
<dbReference type="KEGG" id="spu:115923840"/>
<sequence>MDESLAPFNGRVGFKQYLSLKPTKWGIKFWVITDSCIGFCLDWSVYTGKNEQQPRDGDGLTTRVVKNLLCAFNGSGRTVYTDSFYTSPDLYEYLRDQKLGACGTLRLNRKGLPPTTREASLQAQKGDDPAFFRKDDMLGITWHDTKRVSVLSTVHGSGTVDKTIRDKRSATGTRQVKKPKAVKGYN</sequence>
<dbReference type="Proteomes" id="UP000007110">
    <property type="component" value="Unassembled WGS sequence"/>
</dbReference>